<comment type="subcellular location">
    <subcellularLocation>
        <location evidence="1">Nucleus</location>
    </subcellularLocation>
</comment>
<evidence type="ECO:0000256" key="7">
    <source>
        <dbReference type="ARBA" id="ARBA00023242"/>
    </source>
</evidence>
<feature type="compositionally biased region" description="Basic and acidic residues" evidence="8">
    <location>
        <begin position="187"/>
        <end position="213"/>
    </location>
</feature>
<evidence type="ECO:0000313" key="11">
    <source>
        <dbReference type="Proteomes" id="UP000836404"/>
    </source>
</evidence>
<evidence type="ECO:0000256" key="3">
    <source>
        <dbReference type="ARBA" id="ARBA00022664"/>
    </source>
</evidence>
<dbReference type="SMART" id="SM01083">
    <property type="entry name" value="Cir_N"/>
    <property type="match status" value="1"/>
</dbReference>
<organism evidence="10 11">
    <name type="scientific">Tilletia laevis</name>
    <dbReference type="NCBI Taxonomy" id="157183"/>
    <lineage>
        <taxon>Eukaryota</taxon>
        <taxon>Fungi</taxon>
        <taxon>Dikarya</taxon>
        <taxon>Basidiomycota</taxon>
        <taxon>Ustilaginomycotina</taxon>
        <taxon>Exobasidiomycetes</taxon>
        <taxon>Tilletiales</taxon>
        <taxon>Tilletiaceae</taxon>
        <taxon>Tilletia</taxon>
    </lineage>
</organism>
<evidence type="ECO:0000256" key="6">
    <source>
        <dbReference type="ARBA" id="ARBA00023187"/>
    </source>
</evidence>
<dbReference type="Pfam" id="PF12542">
    <property type="entry name" value="CWC25"/>
    <property type="match status" value="1"/>
</dbReference>
<evidence type="ECO:0000256" key="1">
    <source>
        <dbReference type="ARBA" id="ARBA00004123"/>
    </source>
</evidence>
<reference evidence="10 11" key="1">
    <citation type="submission" date="2020-10" db="EMBL/GenBank/DDBJ databases">
        <authorList>
            <person name="Sedaghatjoo S."/>
        </authorList>
    </citation>
    <scope>NUCLEOTIDE SEQUENCE [LARGE SCALE GENOMIC DNA]</scope>
    <source>
        <strain evidence="10 11">LLFL</strain>
    </source>
</reference>
<dbReference type="AlphaFoldDB" id="A0A9N8Q7M8"/>
<dbReference type="GO" id="GO:0000398">
    <property type="term" value="P:mRNA splicing, via spliceosome"/>
    <property type="evidence" value="ECO:0007669"/>
    <property type="project" value="TreeGrafter"/>
</dbReference>
<feature type="compositionally biased region" description="Basic and acidic residues" evidence="8">
    <location>
        <begin position="37"/>
        <end position="52"/>
    </location>
</feature>
<name>A0A9N8Q7M8_9BASI</name>
<evidence type="ECO:0000256" key="2">
    <source>
        <dbReference type="ARBA" id="ARBA00006695"/>
    </source>
</evidence>
<dbReference type="Pfam" id="PF10197">
    <property type="entry name" value="Cir_N"/>
    <property type="match status" value="1"/>
</dbReference>
<feature type="region of interest" description="Disordered" evidence="8">
    <location>
        <begin position="165"/>
        <end position="238"/>
    </location>
</feature>
<dbReference type="InterPro" id="IPR019339">
    <property type="entry name" value="CIR_N_dom"/>
</dbReference>
<feature type="compositionally biased region" description="Polar residues" evidence="8">
    <location>
        <begin position="103"/>
        <end position="131"/>
    </location>
</feature>
<dbReference type="Proteomes" id="UP000836404">
    <property type="component" value="Unassembled WGS sequence"/>
</dbReference>
<feature type="domain" description="CBF1-interacting co-repressor CIR N-terminal" evidence="9">
    <location>
        <begin position="11"/>
        <end position="47"/>
    </location>
</feature>
<keyword evidence="6" id="KW-0508">mRNA splicing</keyword>
<protein>
    <recommendedName>
        <fullName evidence="9">CBF1-interacting co-repressor CIR N-terminal domain-containing protein</fullName>
    </recommendedName>
</protein>
<comment type="caution">
    <text evidence="10">The sequence shown here is derived from an EMBL/GenBank/DDBJ whole genome shotgun (WGS) entry which is preliminary data.</text>
</comment>
<keyword evidence="7" id="KW-0539">Nucleus</keyword>
<dbReference type="PANTHER" id="PTHR16196:SF0">
    <property type="entry name" value="PRE-MRNA-SPLICING FACTOR CWC25 HOMOLOG"/>
    <property type="match status" value="1"/>
</dbReference>
<dbReference type="GO" id="GO:0005684">
    <property type="term" value="C:U2-type spliceosomal complex"/>
    <property type="evidence" value="ECO:0007669"/>
    <property type="project" value="TreeGrafter"/>
</dbReference>
<evidence type="ECO:0000256" key="4">
    <source>
        <dbReference type="ARBA" id="ARBA00022728"/>
    </source>
</evidence>
<feature type="region of interest" description="Disordered" evidence="8">
    <location>
        <begin position="37"/>
        <end position="67"/>
    </location>
</feature>
<comment type="similarity">
    <text evidence="2">Belongs to the CWC25 family.</text>
</comment>
<evidence type="ECO:0000313" key="10">
    <source>
        <dbReference type="EMBL" id="CAD6903467.1"/>
    </source>
</evidence>
<keyword evidence="5" id="KW-0175">Coiled coil</keyword>
<evidence type="ECO:0000256" key="8">
    <source>
        <dbReference type="SAM" id="MobiDB-lite"/>
    </source>
</evidence>
<proteinExistence type="inferred from homology"/>
<gene>
    <name evidence="10" type="ORF">JKILLFL_G8780</name>
</gene>
<keyword evidence="3" id="KW-0507">mRNA processing</keyword>
<dbReference type="PANTHER" id="PTHR16196">
    <property type="entry name" value="CELL CYCLE CONTROL PROTEIN CWF25"/>
    <property type="match status" value="1"/>
</dbReference>
<evidence type="ECO:0000256" key="5">
    <source>
        <dbReference type="ARBA" id="ARBA00023054"/>
    </source>
</evidence>
<dbReference type="InterPro" id="IPR022209">
    <property type="entry name" value="CWC25"/>
</dbReference>
<accession>A0A9N8Q7M8</accession>
<sequence length="330" mass="36913">MGGGDLNMKKSWHPLLKTNQEKVWKQEKKALEERRKLDELRREREQERELQELQRLQEAAGGRKRSEKLDWMYATPSAGQGPSANELEDYLLGKKSVDKLLQQKDTPVASSSNTADQSSFMAVQNANSSRDMASKIRADPLLAIKQQEQAAYQALLKDPARLRQLQEANGVVTGESKEERRKRREEKRRAKEEKRAEKEGMRSSRHGRDRDERDRDDEEDPERAAKLAAMQTAATTLSTTRTLQLAKIKQDEEAEAAREEAAKLRAKLRAGGGGGKKDGGAEWDEGGAKGSFLLAEQSKMFGVGAAGGQGMDLAERVKRGKGRLEKLADE</sequence>
<feature type="compositionally biased region" description="Low complexity" evidence="8">
    <location>
        <begin position="226"/>
        <end position="238"/>
    </location>
</feature>
<dbReference type="InterPro" id="IPR051376">
    <property type="entry name" value="CWC25_splicing_factor"/>
</dbReference>
<evidence type="ECO:0000259" key="9">
    <source>
        <dbReference type="SMART" id="SM01083"/>
    </source>
</evidence>
<dbReference type="EMBL" id="CAJHJF010000554">
    <property type="protein sequence ID" value="CAD6903467.1"/>
    <property type="molecule type" value="Genomic_DNA"/>
</dbReference>
<keyword evidence="4" id="KW-0747">Spliceosome</keyword>
<feature type="region of interest" description="Disordered" evidence="8">
    <location>
        <begin position="103"/>
        <end position="132"/>
    </location>
</feature>
<keyword evidence="11" id="KW-1185">Reference proteome</keyword>